<evidence type="ECO:0000256" key="4">
    <source>
        <dbReference type="ARBA" id="ARBA00023146"/>
    </source>
</evidence>
<keyword evidence="3 5" id="KW-0067">ATP-binding</keyword>
<comment type="similarity">
    <text evidence="5">Belongs to the class-I aminoacyl-tRNA synthetase family.</text>
</comment>
<keyword evidence="4 5" id="KW-0030">Aminoacyl-tRNA synthetase</keyword>
<keyword evidence="8" id="KW-1185">Reference proteome</keyword>
<dbReference type="InterPro" id="IPR014729">
    <property type="entry name" value="Rossmann-like_a/b/a_fold"/>
</dbReference>
<keyword evidence="1 5" id="KW-0436">Ligase</keyword>
<gene>
    <name evidence="7" type="ORF">Q3982_03670</name>
</gene>
<comment type="caution">
    <text evidence="7">The sequence shown here is derived from an EMBL/GenBank/DDBJ whole genome shotgun (WGS) entry which is preliminary data.</text>
</comment>
<keyword evidence="5" id="KW-0648">Protein biosynthesis</keyword>
<dbReference type="Pfam" id="PF00749">
    <property type="entry name" value="tRNA-synt_1c"/>
    <property type="match status" value="1"/>
</dbReference>
<dbReference type="Gene3D" id="3.40.50.620">
    <property type="entry name" value="HUPs"/>
    <property type="match status" value="1"/>
</dbReference>
<dbReference type="SUPFAM" id="SSF52374">
    <property type="entry name" value="Nucleotidylyl transferase"/>
    <property type="match status" value="1"/>
</dbReference>
<dbReference type="PROSITE" id="PS00178">
    <property type="entry name" value="AA_TRNA_LIGASE_I"/>
    <property type="match status" value="1"/>
</dbReference>
<dbReference type="GO" id="GO:0005829">
    <property type="term" value="C:cytosol"/>
    <property type="evidence" value="ECO:0007669"/>
    <property type="project" value="TreeGrafter"/>
</dbReference>
<dbReference type="GO" id="GO:0004818">
    <property type="term" value="F:glutamate-tRNA ligase activity"/>
    <property type="evidence" value="ECO:0007669"/>
    <property type="project" value="TreeGrafter"/>
</dbReference>
<dbReference type="PANTHER" id="PTHR43311">
    <property type="entry name" value="GLUTAMATE--TRNA LIGASE"/>
    <property type="match status" value="1"/>
</dbReference>
<organism evidence="7 8">
    <name type="scientific">Phoenicibacter congonensis</name>
    <dbReference type="NCBI Taxonomy" id="1944646"/>
    <lineage>
        <taxon>Bacteria</taxon>
        <taxon>Bacillati</taxon>
        <taxon>Actinomycetota</taxon>
        <taxon>Coriobacteriia</taxon>
        <taxon>Eggerthellales</taxon>
        <taxon>Eggerthellaceae</taxon>
        <taxon>Phoenicibacter</taxon>
    </lineage>
</organism>
<evidence type="ECO:0000313" key="7">
    <source>
        <dbReference type="EMBL" id="MDO4841758.1"/>
    </source>
</evidence>
<evidence type="ECO:0000256" key="1">
    <source>
        <dbReference type="ARBA" id="ARBA00022598"/>
    </source>
</evidence>
<evidence type="ECO:0000259" key="6">
    <source>
        <dbReference type="Pfam" id="PF00749"/>
    </source>
</evidence>
<dbReference type="InterPro" id="IPR001412">
    <property type="entry name" value="aa-tRNA-synth_I_CS"/>
</dbReference>
<dbReference type="Proteomes" id="UP001168575">
    <property type="component" value="Unassembled WGS sequence"/>
</dbReference>
<sequence>MAPSPSGRMHLGNVFAFLIAWADALQNSGNLILRVDDLDDRCKKPEVLEALIADLKWLGLDWDGDAIYQSERIDVYKDAWRELEKVAEVYPCFCSRADLHSASAPHASDGTPIYDGKCRALTTEQIAELKEQKPPATRIAVPDSEITAHDYFYGDVTANLKTECGDMIMKRSDGVFSYQFTNAVDDALLGVNRIVRGNDLLSSAPREVWLISELAKVISDINTEDIEFVHLPMLVNVNGQRLAKRDHSLDLGEIQKTGATPEHVIGKISHLIGLTEKFELISAQEFQAEFSLEQLRSKTQFEVPANLFAA</sequence>
<dbReference type="InterPro" id="IPR049940">
    <property type="entry name" value="GluQ/Sye"/>
</dbReference>
<accession>A0AA43RH62</accession>
<dbReference type="EMBL" id="JAUMVS010000045">
    <property type="protein sequence ID" value="MDO4841758.1"/>
    <property type="molecule type" value="Genomic_DNA"/>
</dbReference>
<evidence type="ECO:0000313" key="8">
    <source>
        <dbReference type="Proteomes" id="UP001168575"/>
    </source>
</evidence>
<evidence type="ECO:0000256" key="2">
    <source>
        <dbReference type="ARBA" id="ARBA00022741"/>
    </source>
</evidence>
<dbReference type="GO" id="GO:0005524">
    <property type="term" value="F:ATP binding"/>
    <property type="evidence" value="ECO:0007669"/>
    <property type="project" value="UniProtKB-KW"/>
</dbReference>
<evidence type="ECO:0000256" key="3">
    <source>
        <dbReference type="ARBA" id="ARBA00022840"/>
    </source>
</evidence>
<reference evidence="7" key="1">
    <citation type="submission" date="2023-07" db="EMBL/GenBank/DDBJ databases">
        <title>Between Cages and Wild: Unraveling the Impact of Captivity on Animal Microbiomes and Antimicrobial Resistance.</title>
        <authorList>
            <person name="Schmartz G.P."/>
            <person name="Rehner J."/>
            <person name="Schuff M.J."/>
            <person name="Becker S.L."/>
            <person name="Kravczyk M."/>
            <person name="Gurevich A."/>
            <person name="Francke R."/>
            <person name="Mueller R."/>
            <person name="Keller V."/>
            <person name="Keller A."/>
        </authorList>
    </citation>
    <scope>NUCLEOTIDE SEQUENCE</scope>
    <source>
        <strain evidence="7">S12M_St_49</strain>
    </source>
</reference>
<dbReference type="InterPro" id="IPR020058">
    <property type="entry name" value="Glu/Gln-tRNA-synth_Ib_cat-dom"/>
</dbReference>
<dbReference type="GO" id="GO:0006424">
    <property type="term" value="P:glutamyl-tRNA aminoacylation"/>
    <property type="evidence" value="ECO:0007669"/>
    <property type="project" value="TreeGrafter"/>
</dbReference>
<feature type="domain" description="Glutamyl/glutaminyl-tRNA synthetase class Ib catalytic" evidence="6">
    <location>
        <begin position="2"/>
        <end position="298"/>
    </location>
</feature>
<dbReference type="PANTHER" id="PTHR43311:SF1">
    <property type="entry name" value="GLUTAMYL-Q TRNA(ASP) SYNTHETASE"/>
    <property type="match status" value="1"/>
</dbReference>
<proteinExistence type="inferred from homology"/>
<protein>
    <submittedName>
        <fullName evidence="7">Glutamate--tRNA ligase family protein</fullName>
    </submittedName>
</protein>
<evidence type="ECO:0000256" key="5">
    <source>
        <dbReference type="RuleBase" id="RU363037"/>
    </source>
</evidence>
<dbReference type="AlphaFoldDB" id="A0AA43RH62"/>
<keyword evidence="2 5" id="KW-0547">Nucleotide-binding</keyword>
<name>A0AA43RH62_9ACTN</name>